<sequence length="199" mass="21209">MPDIRHLDFRRLVSTLLLVVGLTAAGSGFADDARRYEGLLLPDDFGGPVSMSIELRKLQGLLVGEFKAESPYAGNGRVTSGDMNGSKCDFHVQTGAGPVLHLSGTCTANIFEGKYRQAERSDAGSRGSFRLMSKPADEADDTQSAAARKSAAPASVTQCIEANTRCLLSCPQADPDAAFLCASQCRSRFKSCKSRAALR</sequence>
<dbReference type="AlphaFoldDB" id="A0A4Y4D4L5"/>
<feature type="region of interest" description="Disordered" evidence="1">
    <location>
        <begin position="119"/>
        <end position="149"/>
    </location>
</feature>
<protein>
    <submittedName>
        <fullName evidence="2">Uncharacterized protein</fullName>
    </submittedName>
</protein>
<dbReference type="Proteomes" id="UP000318422">
    <property type="component" value="Unassembled WGS sequence"/>
</dbReference>
<gene>
    <name evidence="2" type="ORF">ZRA01_37830</name>
</gene>
<name>A0A4Y4D4L5_ZOORA</name>
<organism evidence="2 3">
    <name type="scientific">Zoogloea ramigera</name>
    <dbReference type="NCBI Taxonomy" id="350"/>
    <lineage>
        <taxon>Bacteria</taxon>
        <taxon>Pseudomonadati</taxon>
        <taxon>Pseudomonadota</taxon>
        <taxon>Betaproteobacteria</taxon>
        <taxon>Rhodocyclales</taxon>
        <taxon>Zoogloeaceae</taxon>
        <taxon>Zoogloea</taxon>
    </lineage>
</organism>
<dbReference type="OrthoDB" id="9181566at2"/>
<dbReference type="RefSeq" id="WP_141355017.1">
    <property type="nucleotide sequence ID" value="NZ_BJNV01000115.1"/>
</dbReference>
<evidence type="ECO:0000313" key="2">
    <source>
        <dbReference type="EMBL" id="GEC97710.1"/>
    </source>
</evidence>
<proteinExistence type="predicted"/>
<comment type="caution">
    <text evidence="2">The sequence shown here is derived from an EMBL/GenBank/DDBJ whole genome shotgun (WGS) entry which is preliminary data.</text>
</comment>
<keyword evidence="3" id="KW-1185">Reference proteome</keyword>
<evidence type="ECO:0000313" key="3">
    <source>
        <dbReference type="Proteomes" id="UP000318422"/>
    </source>
</evidence>
<dbReference type="EMBL" id="BJNV01000115">
    <property type="protein sequence ID" value="GEC97710.1"/>
    <property type="molecule type" value="Genomic_DNA"/>
</dbReference>
<accession>A0A4Y4D4L5</accession>
<evidence type="ECO:0000256" key="1">
    <source>
        <dbReference type="SAM" id="MobiDB-lite"/>
    </source>
</evidence>
<reference evidence="2 3" key="1">
    <citation type="submission" date="2019-06" db="EMBL/GenBank/DDBJ databases">
        <title>Whole genome shotgun sequence of Zoogloea ramigera NBRC 15342.</title>
        <authorList>
            <person name="Hosoyama A."/>
            <person name="Uohara A."/>
            <person name="Ohji S."/>
            <person name="Ichikawa N."/>
        </authorList>
    </citation>
    <scope>NUCLEOTIDE SEQUENCE [LARGE SCALE GENOMIC DNA]</scope>
    <source>
        <strain evidence="2 3">NBRC 15342</strain>
    </source>
</reference>